<reference evidence="5 6" key="1">
    <citation type="submission" date="2020-08" db="EMBL/GenBank/DDBJ databases">
        <title>Genome public.</title>
        <authorList>
            <person name="Liu C."/>
            <person name="Sun Q."/>
        </authorList>
    </citation>
    <scope>NUCLEOTIDE SEQUENCE [LARGE SCALE GENOMIC DNA]</scope>
    <source>
        <strain evidence="5 6">NSJ-46</strain>
    </source>
</reference>
<dbReference type="PROSITE" id="PS50893">
    <property type="entry name" value="ABC_TRANSPORTER_2"/>
    <property type="match status" value="1"/>
</dbReference>
<dbReference type="InterPro" id="IPR050319">
    <property type="entry name" value="ABC_transp_ATP-bind"/>
</dbReference>
<dbReference type="Pfam" id="PF00005">
    <property type="entry name" value="ABC_tran"/>
    <property type="match status" value="1"/>
</dbReference>
<keyword evidence="3 5" id="KW-0067">ATP-binding</keyword>
<name>A0ABR7N692_9FIRM</name>
<keyword evidence="6" id="KW-1185">Reference proteome</keyword>
<accession>A0ABR7N692</accession>
<dbReference type="NCBIfam" id="TIGR01727">
    <property type="entry name" value="oligo_HPY"/>
    <property type="match status" value="1"/>
</dbReference>
<evidence type="ECO:0000256" key="3">
    <source>
        <dbReference type="ARBA" id="ARBA00022840"/>
    </source>
</evidence>
<dbReference type="Proteomes" id="UP000657421">
    <property type="component" value="Unassembled WGS sequence"/>
</dbReference>
<dbReference type="InterPro" id="IPR027417">
    <property type="entry name" value="P-loop_NTPase"/>
</dbReference>
<dbReference type="CDD" id="cd03257">
    <property type="entry name" value="ABC_NikE_OppD_transporters"/>
    <property type="match status" value="1"/>
</dbReference>
<dbReference type="GO" id="GO:0005524">
    <property type="term" value="F:ATP binding"/>
    <property type="evidence" value="ECO:0007669"/>
    <property type="project" value="UniProtKB-KW"/>
</dbReference>
<keyword evidence="2" id="KW-0547">Nucleotide-binding</keyword>
<dbReference type="Pfam" id="PF08352">
    <property type="entry name" value="oligo_HPY"/>
    <property type="match status" value="1"/>
</dbReference>
<evidence type="ECO:0000256" key="1">
    <source>
        <dbReference type="ARBA" id="ARBA00022448"/>
    </source>
</evidence>
<dbReference type="InterPro" id="IPR013563">
    <property type="entry name" value="Oligopep_ABC_C"/>
</dbReference>
<dbReference type="InterPro" id="IPR017871">
    <property type="entry name" value="ABC_transporter-like_CS"/>
</dbReference>
<evidence type="ECO:0000313" key="5">
    <source>
        <dbReference type="EMBL" id="MBC8571936.1"/>
    </source>
</evidence>
<evidence type="ECO:0000259" key="4">
    <source>
        <dbReference type="PROSITE" id="PS50893"/>
    </source>
</evidence>
<organism evidence="5 6">
    <name type="scientific">Jingyaoa shaoxingensis</name>
    <dbReference type="NCBI Taxonomy" id="2763671"/>
    <lineage>
        <taxon>Bacteria</taxon>
        <taxon>Bacillati</taxon>
        <taxon>Bacillota</taxon>
        <taxon>Clostridia</taxon>
        <taxon>Lachnospirales</taxon>
        <taxon>Lachnospiraceae</taxon>
        <taxon>Jingyaoa</taxon>
    </lineage>
</organism>
<dbReference type="Gene3D" id="3.40.50.300">
    <property type="entry name" value="P-loop containing nucleotide triphosphate hydrolases"/>
    <property type="match status" value="1"/>
</dbReference>
<dbReference type="PANTHER" id="PTHR43776:SF8">
    <property type="entry name" value="ABC TRANSPORTER, ATP-BINDING PROTEIN"/>
    <property type="match status" value="1"/>
</dbReference>
<sequence length="322" mass="36199">MSEKREVILEAKHITRKFPASHGRTLLANDDINLKMYKGETLGLVGESGCGKSTFMRFLVSLDKPSEGEILYRGTDITKLHGEELRQSRQNIQMVFQDPTLSFNPKMIIRDIVCEPLMNFKRIKKSEKDAVCRKLLEMVELPEDFADRYPHNMSGGQRQRVAIARALALEPEIVVLDEATSALDVSVQKTVIELITKLQREKNITFGFICHDIALVQQVAHQIAVMYLGNLVETLPGAELSSKAMHPYTKALMGAVFDIHMDFSKPIESIESEAPSPLDLPKGCPFQGRCEQCMDICKKEKPQMTEVEPGHQVACHLYGGKK</sequence>
<dbReference type="InterPro" id="IPR003593">
    <property type="entry name" value="AAA+_ATPase"/>
</dbReference>
<proteinExistence type="predicted"/>
<keyword evidence="1" id="KW-0813">Transport</keyword>
<gene>
    <name evidence="5" type="ORF">H8716_02365</name>
</gene>
<dbReference type="PANTHER" id="PTHR43776">
    <property type="entry name" value="TRANSPORT ATP-BINDING PROTEIN"/>
    <property type="match status" value="1"/>
</dbReference>
<comment type="caution">
    <text evidence="5">The sequence shown here is derived from an EMBL/GenBank/DDBJ whole genome shotgun (WGS) entry which is preliminary data.</text>
</comment>
<evidence type="ECO:0000256" key="2">
    <source>
        <dbReference type="ARBA" id="ARBA00022741"/>
    </source>
</evidence>
<dbReference type="PROSITE" id="PS00211">
    <property type="entry name" value="ABC_TRANSPORTER_1"/>
    <property type="match status" value="1"/>
</dbReference>
<feature type="domain" description="ABC transporter" evidence="4">
    <location>
        <begin position="9"/>
        <end position="253"/>
    </location>
</feature>
<dbReference type="RefSeq" id="WP_249306929.1">
    <property type="nucleotide sequence ID" value="NZ_JACRSZ010000001.1"/>
</dbReference>
<protein>
    <submittedName>
        <fullName evidence="5">ABC transporter ATP-binding protein</fullName>
    </submittedName>
</protein>
<dbReference type="EMBL" id="JACRSZ010000001">
    <property type="protein sequence ID" value="MBC8571936.1"/>
    <property type="molecule type" value="Genomic_DNA"/>
</dbReference>
<evidence type="ECO:0000313" key="6">
    <source>
        <dbReference type="Proteomes" id="UP000657421"/>
    </source>
</evidence>
<dbReference type="SMART" id="SM00382">
    <property type="entry name" value="AAA"/>
    <property type="match status" value="1"/>
</dbReference>
<dbReference type="SUPFAM" id="SSF52540">
    <property type="entry name" value="P-loop containing nucleoside triphosphate hydrolases"/>
    <property type="match status" value="1"/>
</dbReference>
<dbReference type="InterPro" id="IPR003439">
    <property type="entry name" value="ABC_transporter-like_ATP-bd"/>
</dbReference>